<dbReference type="KEGG" id="xce:Xcel_1763"/>
<gene>
    <name evidence="2" type="ordered locus">Xcel_1763</name>
</gene>
<dbReference type="EMBL" id="CP001821">
    <property type="protein sequence ID" value="ACZ30783.1"/>
    <property type="molecule type" value="Genomic_DNA"/>
</dbReference>
<evidence type="ECO:0000259" key="1">
    <source>
        <dbReference type="Pfam" id="PF01243"/>
    </source>
</evidence>
<sequence length="157" mass="16929">MSGRGLYGERRDLDRAADSLAALRAPGVDAWVATSSAAGEPYLVPLTPAWLPGDRVLLASARRTRTMRNLEATGAARLAYGATRDVVLVDAVLERVVDVADDADLGELYAAQADWDPRGIQGQAFAVLRAQRILAWRDEAEIAGRVLMRDGVWVALS</sequence>
<proteinExistence type="predicted"/>
<reference evidence="2 3" key="2">
    <citation type="journal article" date="2010" name="Stand. Genomic Sci.">
        <title>Complete genome sequence of Xylanimonas cellulosilytica type strain (XIL07).</title>
        <authorList>
            <person name="Foster B."/>
            <person name="Pukall R."/>
            <person name="Abt B."/>
            <person name="Nolan M."/>
            <person name="Glavina Del Rio T."/>
            <person name="Chen F."/>
            <person name="Lucas S."/>
            <person name="Tice H."/>
            <person name="Pitluck S."/>
            <person name="Cheng J.-F."/>
            <person name="Chertkov O."/>
            <person name="Brettin T."/>
            <person name="Han C."/>
            <person name="Detter J.C."/>
            <person name="Bruce D."/>
            <person name="Goodwin L."/>
            <person name="Ivanova N."/>
            <person name="Mavromatis K."/>
            <person name="Pati A."/>
            <person name="Mikhailova N."/>
            <person name="Chen A."/>
            <person name="Palaniappan K."/>
            <person name="Land M."/>
            <person name="Hauser L."/>
            <person name="Chang Y.-J."/>
            <person name="Jeffries C.D."/>
            <person name="Chain P."/>
            <person name="Rohde M."/>
            <person name="Goeker M."/>
            <person name="Bristow J."/>
            <person name="Eisen J.A."/>
            <person name="Markowitz V."/>
            <person name="Hugenholtz P."/>
            <person name="Kyrpides N.C."/>
            <person name="Klenk H.-P."/>
            <person name="Lapidus A."/>
        </authorList>
    </citation>
    <scope>NUCLEOTIDE SEQUENCE [LARGE SCALE GENOMIC DNA]</scope>
    <source>
        <strain evidence="3">DSM 15894 / CECT 5975 / LMG 20990 / XIL07</strain>
    </source>
</reference>
<dbReference type="Pfam" id="PF01243">
    <property type="entry name" value="PNPOx_N"/>
    <property type="match status" value="1"/>
</dbReference>
<dbReference type="InterPro" id="IPR011576">
    <property type="entry name" value="Pyridox_Oxase_N"/>
</dbReference>
<dbReference type="InterPro" id="IPR012349">
    <property type="entry name" value="Split_barrel_FMN-bd"/>
</dbReference>
<name>D1BSU1_XYLCX</name>
<feature type="domain" description="Pyridoxamine 5'-phosphate oxidase N-terminal" evidence="1">
    <location>
        <begin position="30"/>
        <end position="136"/>
    </location>
</feature>
<organism evidence="2 3">
    <name type="scientific">Xylanimonas cellulosilytica (strain DSM 15894 / JCM 12276 / CECT 5975 / KCTC 9989 / LMG 20990 / NBRC 107835 / XIL07)</name>
    <dbReference type="NCBI Taxonomy" id="446471"/>
    <lineage>
        <taxon>Bacteria</taxon>
        <taxon>Bacillati</taxon>
        <taxon>Actinomycetota</taxon>
        <taxon>Actinomycetes</taxon>
        <taxon>Micrococcales</taxon>
        <taxon>Promicromonosporaceae</taxon>
        <taxon>Xylanimonas</taxon>
    </lineage>
</organism>
<dbReference type="RefSeq" id="WP_012878525.1">
    <property type="nucleotide sequence ID" value="NC_013530.1"/>
</dbReference>
<evidence type="ECO:0000313" key="3">
    <source>
        <dbReference type="Proteomes" id="UP000002255"/>
    </source>
</evidence>
<dbReference type="eggNOG" id="COG3576">
    <property type="taxonomic scope" value="Bacteria"/>
</dbReference>
<evidence type="ECO:0000313" key="2">
    <source>
        <dbReference type="EMBL" id="ACZ30783.1"/>
    </source>
</evidence>
<dbReference type="SUPFAM" id="SSF50475">
    <property type="entry name" value="FMN-binding split barrel"/>
    <property type="match status" value="1"/>
</dbReference>
<dbReference type="Proteomes" id="UP000002255">
    <property type="component" value="Chromosome"/>
</dbReference>
<reference evidence="3" key="1">
    <citation type="submission" date="2009-11" db="EMBL/GenBank/DDBJ databases">
        <title>The complete chromosome of Xylanimonas cellulosilytica DSM 15894.</title>
        <authorList>
            <consortium name="US DOE Joint Genome Institute (JGI-PGF)"/>
            <person name="Lucas S."/>
            <person name="Copeland A."/>
            <person name="Lapidus A."/>
            <person name="Glavina del Rio T."/>
            <person name="Dalin E."/>
            <person name="Tice H."/>
            <person name="Bruce D."/>
            <person name="Goodwin L."/>
            <person name="Pitluck S."/>
            <person name="Kyrpides N."/>
            <person name="Mavromatis K."/>
            <person name="Ivanova N."/>
            <person name="Mikhailova N."/>
            <person name="Foster B."/>
            <person name="Clum A."/>
            <person name="Brettin T."/>
            <person name="Detter J.C."/>
            <person name="Han C."/>
            <person name="Larimer F."/>
            <person name="Land M."/>
            <person name="Hauser L."/>
            <person name="Markowitz V."/>
            <person name="Cheng J.F."/>
            <person name="Hugenholtz P."/>
            <person name="Woyke T."/>
            <person name="Wu D."/>
            <person name="Gehrich-Schroeter G."/>
            <person name="Schneider S."/>
            <person name="Pukall S.R."/>
            <person name="Klenk H.P."/>
            <person name="Eisen J.A."/>
        </authorList>
    </citation>
    <scope>NUCLEOTIDE SEQUENCE [LARGE SCALE GENOMIC DNA]</scope>
    <source>
        <strain evidence="3">DSM 15894 / CECT 5975 / LMG 20990 / XIL07</strain>
    </source>
</reference>
<accession>D1BSU1</accession>
<dbReference type="STRING" id="446471.Xcel_1763"/>
<dbReference type="Gene3D" id="2.30.110.10">
    <property type="entry name" value="Electron Transport, Fmn-binding Protein, Chain A"/>
    <property type="match status" value="1"/>
</dbReference>
<keyword evidence="3" id="KW-1185">Reference proteome</keyword>
<dbReference type="HOGENOM" id="CLU_1747534_0_0_11"/>
<protein>
    <recommendedName>
        <fullName evidence="1">Pyridoxamine 5'-phosphate oxidase N-terminal domain-containing protein</fullName>
    </recommendedName>
</protein>
<dbReference type="AlphaFoldDB" id="D1BSU1"/>